<reference evidence="1 2" key="1">
    <citation type="submission" date="2014-07" db="EMBL/GenBank/DDBJ databases">
        <authorList>
            <person name="McCorrison J."/>
            <person name="Sanka R."/>
            <person name="Torralba M."/>
            <person name="Gillis M."/>
            <person name="Haft D.H."/>
            <person name="Methe B."/>
            <person name="Sutton G."/>
            <person name="Nelson K.E."/>
        </authorList>
    </citation>
    <scope>NUCLEOTIDE SEQUENCE [LARGE SCALE GENOMIC DNA]</scope>
    <source>
        <strain evidence="1 2">DNF00320</strain>
    </source>
</reference>
<evidence type="ECO:0000313" key="2">
    <source>
        <dbReference type="Proteomes" id="UP000029525"/>
    </source>
</evidence>
<accession>A0A096CI25</accession>
<dbReference type="AlphaFoldDB" id="A0A096CI25"/>
<gene>
    <name evidence="1" type="ORF">HMPREF0647_04670</name>
</gene>
<dbReference type="OrthoDB" id="1488462at2"/>
<evidence type="ECO:0000313" key="1">
    <source>
        <dbReference type="EMBL" id="KGF44949.1"/>
    </source>
</evidence>
<name>A0A096CI25_9BACT</name>
<sequence>MDIILRPDSLSFTGNINHFVIATNKEISFVLRLEQGDSIVVQHAYTPNKKNRVDIDVEKIIAPLLTFILKEEKEPYKQELIARSFKVEIAEKDDQENKLVYTFRVMRAGVDHLADSPTNFLKENFLTWQPSIKPVTYYTPEFLTYYATEDVVAKCQAFVDNNGQYGTTDLLLANLPKDSVWTIPVQYAIIAEKIKKMPSFYDVWIENTMGVRLTYKQRYYASDIKSEQEQWILFENSLGGIDTFRAYGDAENTAKHTHNIAEIENDALEYRVDTAREFKKNTGLLSKQERQWLLDFFPSLGKYIYVNAYIRRIVVTESDVNYEVKELPSRYSFTYKYADARPYLNLPRNPLSETLSELNIKVPDVGSFTIAPRLVEFQKLQLSGGALFPVQNPYAESWGVTTADAIIAFLKETITAAYKGDGAFGHTHTNISVLDALNRFGKYLLLGTEKIAAGMADKATIANNLAPKSTDWDAILRKDRNDSTSHDLTIGGNLTVHGSLGSNAFSEGIGGAGWRLWLDHMGKSHIQVDFFEAMVRAAFHELEVRRMIGISGDQMQSNAASVLLDAIPILTEGKVLAWKCHLKTDDGTTQIFNTWAAGDQAFCQTSNLRQGLTKDAANRTYWRVVADVKDKTDSEEAYIILSNETPYYDDKRTDAPQAGDSVVQFGHNAVWDLAHGIDTATTANRMNVIMQTTSGGSPVSAGYRAISSFNYSIADNAVFYLSAGQVFLRSNRLKWISESGAEVPNVLYMGDWKPGTKAHRYETYTYNGSTRICLMDTTDEPNDQSAAWGIYAAKGGSGLRVEGFSSAGSAAFTEGQTDWRATFELHVWENDIETTDTLPTTRFRWTRVSEYSAGDTAWNGAHENIGNTLSVTYDDLKGDTSFICAFLSADGNDVLASRTF</sequence>
<dbReference type="EMBL" id="JRNQ01000023">
    <property type="protein sequence ID" value="KGF44949.1"/>
    <property type="molecule type" value="Genomic_DNA"/>
</dbReference>
<proteinExistence type="predicted"/>
<comment type="caution">
    <text evidence="1">The sequence shown here is derived from an EMBL/GenBank/DDBJ whole genome shotgun (WGS) entry which is preliminary data.</text>
</comment>
<protein>
    <submittedName>
        <fullName evidence="1">Uncharacterized protein</fullName>
    </submittedName>
</protein>
<organism evidence="1 2">
    <name type="scientific">Prevotella bivia DNF00320</name>
    <dbReference type="NCBI Taxonomy" id="1401068"/>
    <lineage>
        <taxon>Bacteria</taxon>
        <taxon>Pseudomonadati</taxon>
        <taxon>Bacteroidota</taxon>
        <taxon>Bacteroidia</taxon>
        <taxon>Bacteroidales</taxon>
        <taxon>Prevotellaceae</taxon>
        <taxon>Prevotella</taxon>
    </lineage>
</organism>
<dbReference type="RefSeq" id="WP_036866652.1">
    <property type="nucleotide sequence ID" value="NZ_JRNQ01000023.1"/>
</dbReference>
<dbReference type="Proteomes" id="UP000029525">
    <property type="component" value="Unassembled WGS sequence"/>
</dbReference>